<dbReference type="EMBL" id="AWSU01000398">
    <property type="protein sequence ID" value="ERI73355.1"/>
    <property type="molecule type" value="Genomic_DNA"/>
</dbReference>
<accession>A0ABC9TQF7</accession>
<evidence type="ECO:0000256" key="2">
    <source>
        <dbReference type="SAM" id="Phobius"/>
    </source>
</evidence>
<keyword evidence="2" id="KW-0472">Membrane</keyword>
<feature type="region of interest" description="Disordered" evidence="1">
    <location>
        <begin position="883"/>
        <end position="902"/>
    </location>
</feature>
<sequence length="1774" mass="199358">MAHQEAGMEVRVQKKKKRFPWDGKKLHTVWKAVAAILVICVLAGGILLIAGRRQQAEAALDPTRYSKEHPFVVLEIVPYEGQGQWGYLVEGQEPVTVEAINGYYTEEQELKDYWSLDWGNNNATFFIEFPFSGLVRDKENRRYANNNIFVKNILCQSGKKAEDWAGKVQVRSESACDITVQDVERADLIIVQSNESAYKYNQSGGDNRNPLYAYWKYNKPSVILKDEKGKVIEPNKGGQAVYEGSISEDNGNSWKSMDMQWDAALAVLDHAYTKNKATIVASEKSAGNADKNIDKLILLLTKLSGKAYIDDGIKEMITTAVNGEGVRTGSFNGETSWNEKLFYDAVLLDRTTFTDSFEKLKYFIYNPSEQYAPPDNVKTFLERFRSMGSLSNEDFYEFMDSELWDALLKYARLLRDKEGSAGKITEEDYQAFENYRVKYEKHQICKLEDKYEAGYDLLHNGGYIGKTKWDNVIRYMEGWISYPFVPVLLGESSKHQIDVEEILLGGAVTPDGPPQEAAEGLIKVLEIEPSNNYWLVIPENLSKLAMAIGEDEDEISVTYVTPNTLNGMAVDLTAEYDLILIGEDTSLFRAGGPYSSGIPYRHNGYLDDAVIPQTLLNGLLAGDYTTKAKFDAGIAMKKEGASLNTGSYPLTVSSSRYWNPGLREQWPKTPDYYFLKNVELALELQVLGADESVSKARFSGNDISSYMQRQLAEFVKSGQPVIVADRLLVDARKQIGDFIFIDMDSRPYEEELDLDARLYFALYGMEDERDYYTKAPEETYYNRLISMRTGLEEAAGKTISLMKDYKPSIVVKDTGLIKDENGNAVSSIAEKGWSPETKPDLTALARTNTLTFDYEITLPIGDQAENMVMTIIVDRNGDGIFDEAGDGGNGSGKPGKENNSTDYIKNDQVFTVKFGDLPPGDYTFESGLLKGRYTSPVPVESIEEICQFRVQISTLDKNNPLTGVWTGYLHPDTKKKDVKILQITPYSDTAGGKNLSQNPQFVRLFNEAEQKGGEYHIDFENAGFETISEGDFAAECEGKEITAEKLKAYDLIIVGTDFSQELKGDITDTDTLEAAKVLKEYSDTLKKPIIFTNDAFSYVNSENYFAPEEVDYYYRNMTIEEGQREKPTETDPNYKKVRISKEQYEAYLEKNEKEWNDNQHNIGNGTVYLDPEGLHEVAEKAGSYKALVRPTAADDGREISELYIGWQTWGGWFNGGGKEVKTVNPNSPPVKVNAAQFYNEFRNMIDRTFSWIYYFYARNGYVTEGELRSLYEDAGGNPLRTTIKKNTFNVKDLHAALGSYEAISKDIVDETAPIVIAGDTYYKFKSNGADYLSIRLEEDVTNFYGYVWQKKVAGDSDNPVETKYTLNNVAGKGDALYPHKNNWNYFFTQSLRYAVGMDRFAVTTDIKPDDKRDKGSSRRWTKIEQLQGFTNGALLEYAFIPKAGSSYEALVNTTSPYNTQISQNLAIGVKPRTQYIEPLNEGQIGLYPYKIENEVSEAKIGIAENHAPYYQLDLEREPGKGKVDDVTVWYTFAGSGNDDESKYFDTTVRDAGNNYYLYSKGKIYYTGFSLYDDTDESGSDDELVPDMEMKLFINTVYAALNSEAAETSFYDTVVLEGGTVSGIELAGNTGAPNRYTCYYDAYDDKLELLFRVQKMNAADNETVPLAIGKKGEMNEDGLPSVAVFDESAYTIGELPEENTVSSFPVVKVAGEPGQKGSLGSGASDQWYRLEMAFNGDMDGMTIIIGPETPEAGKLRKDSIYAEIRLVKRELFDLD</sequence>
<evidence type="ECO:0000256" key="1">
    <source>
        <dbReference type="SAM" id="MobiDB-lite"/>
    </source>
</evidence>
<reference evidence="3 4" key="1">
    <citation type="submission" date="2013-07" db="EMBL/GenBank/DDBJ databases">
        <authorList>
            <person name="Weinstock G."/>
            <person name="Sodergren E."/>
            <person name="Wylie T."/>
            <person name="Fulton L."/>
            <person name="Fulton R."/>
            <person name="Fronick C."/>
            <person name="O'Laughlin M."/>
            <person name="Godfrey J."/>
            <person name="Miner T."/>
            <person name="Herter B."/>
            <person name="Appelbaum E."/>
            <person name="Cordes M."/>
            <person name="Lek S."/>
            <person name="Wollam A."/>
            <person name="Pepin K.H."/>
            <person name="Palsikar V.B."/>
            <person name="Mitreva M."/>
            <person name="Wilson R.K."/>
        </authorList>
    </citation>
    <scope>NUCLEOTIDE SEQUENCE [LARGE SCALE GENOMIC DNA]</scope>
    <source>
        <strain evidence="3 4">ATCC 14940</strain>
    </source>
</reference>
<keyword evidence="2" id="KW-0812">Transmembrane</keyword>
<gene>
    <name evidence="3" type="ORF">CLOSYM_04955</name>
</gene>
<feature type="transmembrane region" description="Helical" evidence="2">
    <location>
        <begin position="28"/>
        <end position="50"/>
    </location>
</feature>
<keyword evidence="2" id="KW-1133">Transmembrane helix</keyword>
<name>A0ABC9TQF7_CLOSY</name>
<proteinExistence type="predicted"/>
<comment type="caution">
    <text evidence="3">The sequence shown here is derived from an EMBL/GenBank/DDBJ whole genome shotgun (WGS) entry which is preliminary data.</text>
</comment>
<dbReference type="Proteomes" id="UP000016491">
    <property type="component" value="Unassembled WGS sequence"/>
</dbReference>
<evidence type="ECO:0008006" key="5">
    <source>
        <dbReference type="Google" id="ProtNLM"/>
    </source>
</evidence>
<evidence type="ECO:0000313" key="4">
    <source>
        <dbReference type="Proteomes" id="UP000016491"/>
    </source>
</evidence>
<evidence type="ECO:0000313" key="3">
    <source>
        <dbReference type="EMBL" id="ERI73355.1"/>
    </source>
</evidence>
<protein>
    <recommendedName>
        <fullName evidence="5">DUF5057 domain-containing protein</fullName>
    </recommendedName>
</protein>
<organism evidence="3 4">
    <name type="scientific">[Clostridium] symbiosum ATCC 14940</name>
    <dbReference type="NCBI Taxonomy" id="411472"/>
    <lineage>
        <taxon>Bacteria</taxon>
        <taxon>Bacillati</taxon>
        <taxon>Bacillota</taxon>
        <taxon>Clostridia</taxon>
        <taxon>Lachnospirales</taxon>
        <taxon>Lachnospiraceae</taxon>
        <taxon>Otoolea</taxon>
    </lineage>
</organism>